<protein>
    <submittedName>
        <fullName evidence="2">Uncharacterized protein</fullName>
    </submittedName>
</protein>
<evidence type="ECO:0000313" key="2">
    <source>
        <dbReference type="EMBL" id="CAC5414038.1"/>
    </source>
</evidence>
<evidence type="ECO:0000256" key="1">
    <source>
        <dbReference type="SAM" id="MobiDB-lite"/>
    </source>
</evidence>
<sequence>MDAIKSGEEVRQYVRIQVIGKDRVGKTSLVHRLLFLDEGKYDGKSTDGININRKCQIRTSDGEWIVADVDREKEMIKRILQTVNRKQKGKEPVFDLPLTLPSDKHIFETEQKQNGHESIKLKEHDEVPKLNDETQFTNNTKAASKNNSDDNNLNKVNNMEKHQNSDPNNHEEMSDNLALSVENQLSFSEEIDQITEKIIEKMDDIILDAKTEKDKMTLEGLIECGIWDFAGQKDYYATHQTFFTPHAIYLLIADINEDLKAMKHDEEFDFNSIGDYIDFWFDSIHCFCKDLSAVELCPPVIMICTGTDRIKQDVDQKSEYNETFCKIFGGQRKADHRRGIYFISNTNFLEEDIKEVKRLRKHISEIAKQMNHFAETLPTRWIQLEHALRV</sequence>
<keyword evidence="3" id="KW-1185">Reference proteome</keyword>
<proteinExistence type="predicted"/>
<dbReference type="Pfam" id="PF08477">
    <property type="entry name" value="Roc"/>
    <property type="match status" value="1"/>
</dbReference>
<dbReference type="Proteomes" id="UP000507470">
    <property type="component" value="Unassembled WGS sequence"/>
</dbReference>
<dbReference type="EMBL" id="CACVKT020008315">
    <property type="protein sequence ID" value="CAC5414038.1"/>
    <property type="molecule type" value="Genomic_DNA"/>
</dbReference>
<name>A0A6J8E1V3_MYTCO</name>
<reference evidence="2 3" key="1">
    <citation type="submission" date="2020-06" db="EMBL/GenBank/DDBJ databases">
        <authorList>
            <person name="Li R."/>
            <person name="Bekaert M."/>
        </authorList>
    </citation>
    <scope>NUCLEOTIDE SEQUENCE [LARGE SCALE GENOMIC DNA]</scope>
    <source>
        <strain evidence="3">wild</strain>
    </source>
</reference>
<accession>A0A6J8E1V3</accession>
<organism evidence="2 3">
    <name type="scientific">Mytilus coruscus</name>
    <name type="common">Sea mussel</name>
    <dbReference type="NCBI Taxonomy" id="42192"/>
    <lineage>
        <taxon>Eukaryota</taxon>
        <taxon>Metazoa</taxon>
        <taxon>Spiralia</taxon>
        <taxon>Lophotrochozoa</taxon>
        <taxon>Mollusca</taxon>
        <taxon>Bivalvia</taxon>
        <taxon>Autobranchia</taxon>
        <taxon>Pteriomorphia</taxon>
        <taxon>Mytilida</taxon>
        <taxon>Mytiloidea</taxon>
        <taxon>Mytilidae</taxon>
        <taxon>Mytilinae</taxon>
        <taxon>Mytilus</taxon>
    </lineage>
</organism>
<feature type="compositionally biased region" description="Low complexity" evidence="1">
    <location>
        <begin position="144"/>
        <end position="157"/>
    </location>
</feature>
<evidence type="ECO:0000313" key="3">
    <source>
        <dbReference type="Proteomes" id="UP000507470"/>
    </source>
</evidence>
<dbReference type="InterPro" id="IPR027417">
    <property type="entry name" value="P-loop_NTPase"/>
</dbReference>
<gene>
    <name evidence="2" type="ORF">MCOR_46885</name>
</gene>
<dbReference type="Gene3D" id="3.40.50.300">
    <property type="entry name" value="P-loop containing nucleotide triphosphate hydrolases"/>
    <property type="match status" value="1"/>
</dbReference>
<feature type="region of interest" description="Disordered" evidence="1">
    <location>
        <begin position="136"/>
        <end position="173"/>
    </location>
</feature>
<dbReference type="AlphaFoldDB" id="A0A6J8E1V3"/>
<dbReference type="OrthoDB" id="6152001at2759"/>
<feature type="compositionally biased region" description="Basic and acidic residues" evidence="1">
    <location>
        <begin position="158"/>
        <end position="173"/>
    </location>
</feature>
<dbReference type="SUPFAM" id="SSF52540">
    <property type="entry name" value="P-loop containing nucleoside triphosphate hydrolases"/>
    <property type="match status" value="1"/>
</dbReference>